<evidence type="ECO:0000313" key="2">
    <source>
        <dbReference type="Proteomes" id="UP000031760"/>
    </source>
</evidence>
<dbReference type="HOGENOM" id="CLU_1968148_0_0_10"/>
<accession>W8VXL8</accession>
<proteinExistence type="predicted"/>
<sequence length="114" mass="13486">MTVSSCDTYTNKRNCSDFRTGSFVWEQESGGKLLKTRFERTEDLQIEYFENQIDTSRIEWINPCEWRVIPINPKTNADSRAYLFKILTTTEDSYTFEFKQSGRDQIYRGTAKKI</sequence>
<gene>
    <name evidence="1" type="ORF">NMS_2143</name>
</gene>
<protein>
    <recommendedName>
        <fullName evidence="3">DNA topoisomerase IV subunit A</fullName>
    </recommendedName>
</protein>
<organism evidence="1 2">
    <name type="scientific">Nonlabens marinus S1-08</name>
    <dbReference type="NCBI Taxonomy" id="1454201"/>
    <lineage>
        <taxon>Bacteria</taxon>
        <taxon>Pseudomonadati</taxon>
        <taxon>Bacteroidota</taxon>
        <taxon>Flavobacteriia</taxon>
        <taxon>Flavobacteriales</taxon>
        <taxon>Flavobacteriaceae</taxon>
        <taxon>Nonlabens</taxon>
    </lineage>
</organism>
<dbReference type="Proteomes" id="UP000031760">
    <property type="component" value="Chromosome"/>
</dbReference>
<dbReference type="EMBL" id="AP014548">
    <property type="protein sequence ID" value="BAO56152.1"/>
    <property type="molecule type" value="Genomic_DNA"/>
</dbReference>
<dbReference type="AlphaFoldDB" id="W8VXL8"/>
<evidence type="ECO:0008006" key="3">
    <source>
        <dbReference type="Google" id="ProtNLM"/>
    </source>
</evidence>
<dbReference type="STRING" id="1454201.NMS_2143"/>
<keyword evidence="2" id="KW-1185">Reference proteome</keyword>
<dbReference type="KEGG" id="nmf:NMS_2143"/>
<name>W8VXL8_9FLAO</name>
<evidence type="ECO:0000313" key="1">
    <source>
        <dbReference type="EMBL" id="BAO56152.1"/>
    </source>
</evidence>
<reference evidence="1 2" key="1">
    <citation type="journal article" date="2014" name="Proc. Natl. Acad. Sci. U.S.A.">
        <title>Functional characterization of flavobacteria rhodopsins reveals a unique class of light-driven chloride pump in bacteria.</title>
        <authorList>
            <person name="Yoshizawa S."/>
            <person name="Kumagai Y."/>
            <person name="Kim H."/>
            <person name="Ogura Y."/>
            <person name="Hayashi T."/>
            <person name="Iwasaki W."/>
            <person name="DeLong E.F."/>
            <person name="Kogure K."/>
        </authorList>
    </citation>
    <scope>NUCLEOTIDE SEQUENCE [LARGE SCALE GENOMIC DNA]</scope>
    <source>
        <strain evidence="1 2">S1-08</strain>
    </source>
</reference>